<dbReference type="EMBL" id="KV425922">
    <property type="protein sequence ID" value="KZV98175.1"/>
    <property type="molecule type" value="Genomic_DNA"/>
</dbReference>
<evidence type="ECO:0000313" key="3">
    <source>
        <dbReference type="Proteomes" id="UP000077266"/>
    </source>
</evidence>
<organism evidence="2 3">
    <name type="scientific">Exidia glandulosa HHB12029</name>
    <dbReference type="NCBI Taxonomy" id="1314781"/>
    <lineage>
        <taxon>Eukaryota</taxon>
        <taxon>Fungi</taxon>
        <taxon>Dikarya</taxon>
        <taxon>Basidiomycota</taxon>
        <taxon>Agaricomycotina</taxon>
        <taxon>Agaricomycetes</taxon>
        <taxon>Auriculariales</taxon>
        <taxon>Exidiaceae</taxon>
        <taxon>Exidia</taxon>
    </lineage>
</organism>
<reference evidence="2 3" key="1">
    <citation type="journal article" date="2016" name="Mol. Biol. Evol.">
        <title>Comparative Genomics of Early-Diverging Mushroom-Forming Fungi Provides Insights into the Origins of Lignocellulose Decay Capabilities.</title>
        <authorList>
            <person name="Nagy L.G."/>
            <person name="Riley R."/>
            <person name="Tritt A."/>
            <person name="Adam C."/>
            <person name="Daum C."/>
            <person name="Floudas D."/>
            <person name="Sun H."/>
            <person name="Yadav J.S."/>
            <person name="Pangilinan J."/>
            <person name="Larsson K.H."/>
            <person name="Matsuura K."/>
            <person name="Barry K."/>
            <person name="Labutti K."/>
            <person name="Kuo R."/>
            <person name="Ohm R.A."/>
            <person name="Bhattacharya S.S."/>
            <person name="Shirouzu T."/>
            <person name="Yoshinaga Y."/>
            <person name="Martin F.M."/>
            <person name="Grigoriev I.V."/>
            <person name="Hibbett D.S."/>
        </authorList>
    </citation>
    <scope>NUCLEOTIDE SEQUENCE [LARGE SCALE GENOMIC DNA]</scope>
    <source>
        <strain evidence="2 3">HHB12029</strain>
    </source>
</reference>
<protein>
    <recommendedName>
        <fullName evidence="1">F-box domain-containing protein</fullName>
    </recommendedName>
</protein>
<evidence type="ECO:0000313" key="2">
    <source>
        <dbReference type="EMBL" id="KZV98175.1"/>
    </source>
</evidence>
<dbReference type="OrthoDB" id="3018405at2759"/>
<evidence type="ECO:0000259" key="1">
    <source>
        <dbReference type="PROSITE" id="PS50181"/>
    </source>
</evidence>
<dbReference type="Gene3D" id="3.80.10.10">
    <property type="entry name" value="Ribonuclease Inhibitor"/>
    <property type="match status" value="1"/>
</dbReference>
<dbReference type="Proteomes" id="UP000077266">
    <property type="component" value="Unassembled WGS sequence"/>
</dbReference>
<dbReference type="PROSITE" id="PS50181">
    <property type="entry name" value="FBOX"/>
    <property type="match status" value="1"/>
</dbReference>
<sequence>MISLPYDVIHHVVARASPSSYVALCRTTRDLHAITTPLLFRKIDLDSNQQHQAEQLLDVLICSESLARHVISFNESAMFNVAAHKVCSALQKMSRLQHLDFSGLDAILEHHMDDVVATLKELKEISSVRCWWIDDHVDIDRLLDALPPLKSLIVDADGHHLAGLDRLLLRSIDTLEYLSPQDYELEVFLGRSDAKGRVWSRMRELNLCNFRSISLAHAFPNLTRLVISLNSPEPEVFLWDQTLFPRLEQLSVPLDGEFPDLALRQDRTRTVPHLELHYSDYSTAPLPGADFLDIMRCFNWQCLRTLCLRVSSPTAQDAVLRTLPFVFERCSSLRYFGLDGGPDDQVRLPSSVVKALLTRASCSAMRRN</sequence>
<dbReference type="InterPro" id="IPR032675">
    <property type="entry name" value="LRR_dom_sf"/>
</dbReference>
<dbReference type="AlphaFoldDB" id="A0A165LQC0"/>
<name>A0A165LQC0_EXIGL</name>
<gene>
    <name evidence="2" type="ORF">EXIGLDRAFT_329160</name>
</gene>
<proteinExistence type="predicted"/>
<dbReference type="SUPFAM" id="SSF52047">
    <property type="entry name" value="RNI-like"/>
    <property type="match status" value="1"/>
</dbReference>
<dbReference type="InParanoid" id="A0A165LQC0"/>
<keyword evidence="3" id="KW-1185">Reference proteome</keyword>
<accession>A0A165LQC0</accession>
<feature type="domain" description="F-box" evidence="1">
    <location>
        <begin position="1"/>
        <end position="43"/>
    </location>
</feature>
<dbReference type="InterPro" id="IPR001810">
    <property type="entry name" value="F-box_dom"/>
</dbReference>